<name>A0A1H9C4M2_9BACT</name>
<dbReference type="InParanoid" id="A0A1H9C4M2"/>
<evidence type="ECO:0000259" key="1">
    <source>
        <dbReference type="Pfam" id="PF09537"/>
    </source>
</evidence>
<accession>A0A1H9C4M2</accession>
<organism evidence="2 3">
    <name type="scientific">Neolewinella agarilytica</name>
    <dbReference type="NCBI Taxonomy" id="478744"/>
    <lineage>
        <taxon>Bacteria</taxon>
        <taxon>Pseudomonadati</taxon>
        <taxon>Bacteroidota</taxon>
        <taxon>Saprospiria</taxon>
        <taxon>Saprospirales</taxon>
        <taxon>Lewinellaceae</taxon>
        <taxon>Neolewinella</taxon>
    </lineage>
</organism>
<dbReference type="InterPro" id="IPR011971">
    <property type="entry name" value="CHP02284"/>
</dbReference>
<dbReference type="RefSeq" id="WP_090165894.1">
    <property type="nucleotide sequence ID" value="NZ_FOFB01000004.1"/>
</dbReference>
<dbReference type="Pfam" id="PF09537">
    <property type="entry name" value="DUF2383"/>
    <property type="match status" value="1"/>
</dbReference>
<dbReference type="PIRSF" id="PIRSF029477">
    <property type="entry name" value="UCP029477"/>
    <property type="match status" value="1"/>
</dbReference>
<keyword evidence="3" id="KW-1185">Reference proteome</keyword>
<dbReference type="InterPro" id="IPR019052">
    <property type="entry name" value="DUF2383"/>
</dbReference>
<protein>
    <recommendedName>
        <fullName evidence="1">DUF2383 domain-containing protein</fullName>
    </recommendedName>
</protein>
<dbReference type="NCBIfam" id="TIGR02284">
    <property type="entry name" value="PA2169 family four-helix-bundle protein"/>
    <property type="match status" value="1"/>
</dbReference>
<dbReference type="STRING" id="478744.SAMN05444359_10462"/>
<dbReference type="InterPro" id="IPR016920">
    <property type="entry name" value="UCP029477"/>
</dbReference>
<dbReference type="InterPro" id="IPR009078">
    <property type="entry name" value="Ferritin-like_SF"/>
</dbReference>
<proteinExistence type="predicted"/>
<dbReference type="SUPFAM" id="SSF47240">
    <property type="entry name" value="Ferritin-like"/>
    <property type="match status" value="1"/>
</dbReference>
<reference evidence="3" key="1">
    <citation type="submission" date="2016-10" db="EMBL/GenBank/DDBJ databases">
        <authorList>
            <person name="Varghese N."/>
            <person name="Submissions S."/>
        </authorList>
    </citation>
    <scope>NUCLEOTIDE SEQUENCE [LARGE SCALE GENOMIC DNA]</scope>
    <source>
        <strain evidence="3">DSM 24740</strain>
    </source>
</reference>
<gene>
    <name evidence="2" type="ORF">SAMN05444359_10462</name>
</gene>
<dbReference type="Gene3D" id="1.20.1260.10">
    <property type="match status" value="1"/>
</dbReference>
<feature type="domain" description="DUF2383" evidence="1">
    <location>
        <begin position="8"/>
        <end position="114"/>
    </location>
</feature>
<evidence type="ECO:0000313" key="3">
    <source>
        <dbReference type="Proteomes" id="UP000199021"/>
    </source>
</evidence>
<sequence>MSSFSNQISALNTIITTLYDGENGFKQAADTVDNAALATKFRSLSQQRYDFGHAIKPFIKQLGGEVNEGGSPTAAVHRGWIDFKTNFTGNDEVAVLNECIRGEESALNTYQDVIIDEKIPAAARAVLREQLDAITSSLNDMRKLANSYETA</sequence>
<dbReference type="AlphaFoldDB" id="A0A1H9C4M2"/>
<dbReference type="Proteomes" id="UP000199021">
    <property type="component" value="Unassembled WGS sequence"/>
</dbReference>
<dbReference type="InterPro" id="IPR012347">
    <property type="entry name" value="Ferritin-like"/>
</dbReference>
<dbReference type="OrthoDB" id="282393at2"/>
<dbReference type="EMBL" id="FOFB01000004">
    <property type="protein sequence ID" value="SEP96054.1"/>
    <property type="molecule type" value="Genomic_DNA"/>
</dbReference>
<evidence type="ECO:0000313" key="2">
    <source>
        <dbReference type="EMBL" id="SEP96054.1"/>
    </source>
</evidence>